<accession>A0AAP2E5I3</accession>
<name>A0AAP2E5I3_9BACT</name>
<keyword evidence="2" id="KW-1185">Reference proteome</keyword>
<organism evidence="1 2">
    <name type="scientific">Dawidia cretensis</name>
    <dbReference type="NCBI Taxonomy" id="2782350"/>
    <lineage>
        <taxon>Bacteria</taxon>
        <taxon>Pseudomonadati</taxon>
        <taxon>Bacteroidota</taxon>
        <taxon>Cytophagia</taxon>
        <taxon>Cytophagales</taxon>
        <taxon>Chryseotaleaceae</taxon>
        <taxon>Dawidia</taxon>
    </lineage>
</organism>
<protein>
    <submittedName>
        <fullName evidence="1">Uncharacterized protein</fullName>
    </submittedName>
</protein>
<sequence length="368" mass="42275">MAEAFSNHSCRLSIDISFTDPKSLEPDEIEIANAFFYNHSNDTGIKFVSFIYKPQNEYWIDFSIIESFIIHYEFAAQVFGGFLKDILPESCKLSIEPLEDCSLFIYTRHVLWKFRDTPKHDKSLEKKYEAIVGRSFAFDCNYHHLLIEAHDKFSGTLFTNLIADTEINKSVCSSEDIRRLVVNEEIPFKMYHYGSTISEIHIDATVLLDKLKSGIFLDKITGLSNQEISLLIIFLERRENEHLRQAQEHKNKIADLGIAIGDYIVVERDYWGRECEELGIVKKIEVDNSNDINIDYVLTKKDLTASKFSSKNTVASNISSSLHPSEIHAIMGNLVHEKIHAIQLLRKNGKQNSLYEPSKIKSSRLSIK</sequence>
<dbReference type="Proteomes" id="UP001319080">
    <property type="component" value="Unassembled WGS sequence"/>
</dbReference>
<gene>
    <name evidence="1" type="ORF">KK062_29750</name>
</gene>
<evidence type="ECO:0000313" key="1">
    <source>
        <dbReference type="EMBL" id="MBT1712457.1"/>
    </source>
</evidence>
<dbReference type="AlphaFoldDB" id="A0AAP2E5I3"/>
<comment type="caution">
    <text evidence="1">The sequence shown here is derived from an EMBL/GenBank/DDBJ whole genome shotgun (WGS) entry which is preliminary data.</text>
</comment>
<proteinExistence type="predicted"/>
<dbReference type="EMBL" id="JAHESE010000074">
    <property type="protein sequence ID" value="MBT1712457.1"/>
    <property type="molecule type" value="Genomic_DNA"/>
</dbReference>
<evidence type="ECO:0000313" key="2">
    <source>
        <dbReference type="Proteomes" id="UP001319080"/>
    </source>
</evidence>
<reference evidence="1 2" key="1">
    <citation type="submission" date="2021-05" db="EMBL/GenBank/DDBJ databases">
        <title>A Polyphasic approach of four new species of the genus Ohtaekwangia: Ohtaekwangia histidinii sp. nov., Ohtaekwangia cretensis sp. nov., Ohtaekwangia indiensis sp. nov., Ohtaekwangia reichenbachii sp. nov. from diverse environment.</title>
        <authorList>
            <person name="Octaviana S."/>
        </authorList>
    </citation>
    <scope>NUCLEOTIDE SEQUENCE [LARGE SCALE GENOMIC DNA]</scope>
    <source>
        <strain evidence="1 2">PWU5</strain>
    </source>
</reference>